<feature type="domain" description="HTH tetR-type" evidence="3">
    <location>
        <begin position="8"/>
        <end position="68"/>
    </location>
</feature>
<dbReference type="SUPFAM" id="SSF46689">
    <property type="entry name" value="Homeodomain-like"/>
    <property type="match status" value="1"/>
</dbReference>
<dbReference type="InterPro" id="IPR009057">
    <property type="entry name" value="Homeodomain-like_sf"/>
</dbReference>
<protein>
    <submittedName>
        <fullName evidence="4">TetR/AcrR family transcriptional regulator</fullName>
    </submittedName>
</protein>
<dbReference type="GO" id="GO:0000976">
    <property type="term" value="F:transcription cis-regulatory region binding"/>
    <property type="evidence" value="ECO:0007669"/>
    <property type="project" value="TreeGrafter"/>
</dbReference>
<evidence type="ECO:0000256" key="2">
    <source>
        <dbReference type="PROSITE-ProRule" id="PRU00335"/>
    </source>
</evidence>
<dbReference type="SUPFAM" id="SSF48498">
    <property type="entry name" value="Tetracyclin repressor-like, C-terminal domain"/>
    <property type="match status" value="1"/>
</dbReference>
<dbReference type="GO" id="GO:0003700">
    <property type="term" value="F:DNA-binding transcription factor activity"/>
    <property type="evidence" value="ECO:0007669"/>
    <property type="project" value="TreeGrafter"/>
</dbReference>
<dbReference type="InterPro" id="IPR001647">
    <property type="entry name" value="HTH_TetR"/>
</dbReference>
<dbReference type="PANTHER" id="PTHR30055:SF219">
    <property type="entry name" value="TRANSCRIPTIONAL REGULATORY PROTEIN"/>
    <property type="match status" value="1"/>
</dbReference>
<sequence>MARPKDQGKRRDQLIAAATNAVLIHGSTGARLADIAEEAGLSSASVLYYYPDVRVLYTAVFEQGSVEYCLHRESRVAEFTTPIDRLYACIRSGIPRPGTAEEASRILFELTPIVLRNAVAAAQHRAFISRQVALYERVLAECEASGEYRLLMPGSMLARSFVALEDGYGIDVLISVITADEEEDWLCSYARTMVVAT</sequence>
<dbReference type="Gene3D" id="1.10.357.10">
    <property type="entry name" value="Tetracycline Repressor, domain 2"/>
    <property type="match status" value="1"/>
</dbReference>
<dbReference type="AlphaFoldDB" id="A0A4V3I901"/>
<reference evidence="4 5" key="1">
    <citation type="submission" date="2019-03" db="EMBL/GenBank/DDBJ databases">
        <title>Genomics of glacier-inhabiting Cryobacterium strains.</title>
        <authorList>
            <person name="Liu Q."/>
            <person name="Xin Y.-H."/>
        </authorList>
    </citation>
    <scope>NUCLEOTIDE SEQUENCE [LARGE SCALE GENOMIC DNA]</scope>
    <source>
        <strain evidence="4 5">HLT2-23</strain>
    </source>
</reference>
<dbReference type="PANTHER" id="PTHR30055">
    <property type="entry name" value="HTH-TYPE TRANSCRIPTIONAL REGULATOR RUTR"/>
    <property type="match status" value="1"/>
</dbReference>
<comment type="caution">
    <text evidence="4">The sequence shown here is derived from an EMBL/GenBank/DDBJ whole genome shotgun (WGS) entry which is preliminary data.</text>
</comment>
<dbReference type="OrthoDB" id="3288227at2"/>
<feature type="DNA-binding region" description="H-T-H motif" evidence="2">
    <location>
        <begin position="31"/>
        <end position="50"/>
    </location>
</feature>
<organism evidence="4 5">
    <name type="scientific">Cryobacterium glaciale</name>
    <dbReference type="NCBI Taxonomy" id="1259145"/>
    <lineage>
        <taxon>Bacteria</taxon>
        <taxon>Bacillati</taxon>
        <taxon>Actinomycetota</taxon>
        <taxon>Actinomycetes</taxon>
        <taxon>Micrococcales</taxon>
        <taxon>Microbacteriaceae</taxon>
        <taxon>Cryobacterium</taxon>
    </lineage>
</organism>
<dbReference type="PROSITE" id="PS50977">
    <property type="entry name" value="HTH_TETR_2"/>
    <property type="match status" value="1"/>
</dbReference>
<accession>A0A4V3I901</accession>
<dbReference type="RefSeq" id="WP_134501069.1">
    <property type="nucleotide sequence ID" value="NZ_SOEY01000002.1"/>
</dbReference>
<evidence type="ECO:0000313" key="5">
    <source>
        <dbReference type="Proteomes" id="UP000298173"/>
    </source>
</evidence>
<keyword evidence="1 2" id="KW-0238">DNA-binding</keyword>
<evidence type="ECO:0000313" key="4">
    <source>
        <dbReference type="EMBL" id="TFB77257.1"/>
    </source>
</evidence>
<gene>
    <name evidence="4" type="ORF">E3O06_00395</name>
</gene>
<proteinExistence type="predicted"/>
<dbReference type="InterPro" id="IPR036271">
    <property type="entry name" value="Tet_transcr_reg_TetR-rel_C_sf"/>
</dbReference>
<evidence type="ECO:0000256" key="1">
    <source>
        <dbReference type="ARBA" id="ARBA00023125"/>
    </source>
</evidence>
<dbReference type="Proteomes" id="UP000298173">
    <property type="component" value="Unassembled WGS sequence"/>
</dbReference>
<evidence type="ECO:0000259" key="3">
    <source>
        <dbReference type="PROSITE" id="PS50977"/>
    </source>
</evidence>
<name>A0A4V3I901_9MICO</name>
<keyword evidence="5" id="KW-1185">Reference proteome</keyword>
<dbReference type="EMBL" id="SOEY01000002">
    <property type="protein sequence ID" value="TFB77257.1"/>
    <property type="molecule type" value="Genomic_DNA"/>
</dbReference>
<dbReference type="InterPro" id="IPR050109">
    <property type="entry name" value="HTH-type_TetR-like_transc_reg"/>
</dbReference>